<dbReference type="Pfam" id="PF00293">
    <property type="entry name" value="NUDIX"/>
    <property type="match status" value="1"/>
</dbReference>
<dbReference type="RefSeq" id="WP_135086047.1">
    <property type="nucleotide sequence ID" value="NZ_SPDV01000014.1"/>
</dbReference>
<dbReference type="PANTHER" id="PTHR43046:SF2">
    <property type="entry name" value="8-OXO-DGTP DIPHOSPHATASE-RELATED"/>
    <property type="match status" value="1"/>
</dbReference>
<dbReference type="EMBL" id="SPDV01000014">
    <property type="protein sequence ID" value="TFI58622.1"/>
    <property type="molecule type" value="Genomic_DNA"/>
</dbReference>
<evidence type="ECO:0000259" key="3">
    <source>
        <dbReference type="PROSITE" id="PS51462"/>
    </source>
</evidence>
<sequence length="151" mass="16270">MNVHKQITKVGLAAVECGRLLVVRKRGAPSFILPGGKPELGEDLLDTLLRELSEELGCGVIQPAYEGSFADRAADLPNTDVVVLLYSGTLAGKPEPRAEIEEFAWVDLAAPGDMQLAPSITNHILPYLRQRAPHLGFSETGAVRPNCVDRA</sequence>
<dbReference type="CDD" id="cd04690">
    <property type="entry name" value="NUDIX_Hydrolase"/>
    <property type="match status" value="1"/>
</dbReference>
<evidence type="ECO:0000313" key="5">
    <source>
        <dbReference type="Proteomes" id="UP000298213"/>
    </source>
</evidence>
<dbReference type="OrthoDB" id="9801098at2"/>
<dbReference type="GO" id="GO:0016787">
    <property type="term" value="F:hydrolase activity"/>
    <property type="evidence" value="ECO:0007669"/>
    <property type="project" value="UniProtKB-KW"/>
</dbReference>
<dbReference type="PROSITE" id="PS51462">
    <property type="entry name" value="NUDIX"/>
    <property type="match status" value="1"/>
</dbReference>
<evidence type="ECO:0000313" key="4">
    <source>
        <dbReference type="EMBL" id="TFI58622.1"/>
    </source>
</evidence>
<dbReference type="PANTHER" id="PTHR43046">
    <property type="entry name" value="GDP-MANNOSE MANNOSYL HYDROLASE"/>
    <property type="match status" value="1"/>
</dbReference>
<dbReference type="SUPFAM" id="SSF55811">
    <property type="entry name" value="Nudix"/>
    <property type="match status" value="1"/>
</dbReference>
<comment type="caution">
    <text evidence="4">The sequence shown here is derived from an EMBL/GenBank/DDBJ whole genome shotgun (WGS) entry which is preliminary data.</text>
</comment>
<dbReference type="PROSITE" id="PS00893">
    <property type="entry name" value="NUDIX_BOX"/>
    <property type="match status" value="1"/>
</dbReference>
<dbReference type="InterPro" id="IPR020084">
    <property type="entry name" value="NUDIX_hydrolase_CS"/>
</dbReference>
<proteinExistence type="predicted"/>
<keyword evidence="5" id="KW-1185">Reference proteome</keyword>
<gene>
    <name evidence="4" type="ORF">E2493_09390</name>
</gene>
<dbReference type="Gene3D" id="3.90.79.10">
    <property type="entry name" value="Nucleoside Triphosphate Pyrophosphohydrolase"/>
    <property type="match status" value="1"/>
</dbReference>
<name>A0A4Y8ZTJ5_9SPHN</name>
<dbReference type="InterPro" id="IPR015797">
    <property type="entry name" value="NUDIX_hydrolase-like_dom_sf"/>
</dbReference>
<keyword evidence="2" id="KW-0378">Hydrolase</keyword>
<dbReference type="InterPro" id="IPR000086">
    <property type="entry name" value="NUDIX_hydrolase_dom"/>
</dbReference>
<organism evidence="4 5">
    <name type="scientific">Sphingomonas parva</name>
    <dbReference type="NCBI Taxonomy" id="2555898"/>
    <lineage>
        <taxon>Bacteria</taxon>
        <taxon>Pseudomonadati</taxon>
        <taxon>Pseudomonadota</taxon>
        <taxon>Alphaproteobacteria</taxon>
        <taxon>Sphingomonadales</taxon>
        <taxon>Sphingomonadaceae</taxon>
        <taxon>Sphingomonas</taxon>
    </lineage>
</organism>
<evidence type="ECO:0000256" key="1">
    <source>
        <dbReference type="ARBA" id="ARBA00001946"/>
    </source>
</evidence>
<dbReference type="AlphaFoldDB" id="A0A4Y8ZTJ5"/>
<feature type="domain" description="Nudix hydrolase" evidence="3">
    <location>
        <begin position="5"/>
        <end position="130"/>
    </location>
</feature>
<accession>A0A4Y8ZTJ5</accession>
<evidence type="ECO:0000256" key="2">
    <source>
        <dbReference type="ARBA" id="ARBA00022801"/>
    </source>
</evidence>
<comment type="cofactor">
    <cofactor evidence="1">
        <name>Mg(2+)</name>
        <dbReference type="ChEBI" id="CHEBI:18420"/>
    </cofactor>
</comment>
<dbReference type="Proteomes" id="UP000298213">
    <property type="component" value="Unassembled WGS sequence"/>
</dbReference>
<protein>
    <submittedName>
        <fullName evidence="4">NUDIX domain-containing protein</fullName>
    </submittedName>
</protein>
<reference evidence="4 5" key="1">
    <citation type="submission" date="2019-03" db="EMBL/GenBank/DDBJ databases">
        <title>Genome sequence of Sphingomonas sp. 17J27-24.</title>
        <authorList>
            <person name="Kim M."/>
            <person name="Maeng S."/>
            <person name="Sathiyaraj S."/>
        </authorList>
    </citation>
    <scope>NUCLEOTIDE SEQUENCE [LARGE SCALE GENOMIC DNA]</scope>
    <source>
        <strain evidence="4 5">17J27-24</strain>
    </source>
</reference>